<keyword evidence="1" id="KW-1133">Transmembrane helix</keyword>
<gene>
    <name evidence="2" type="ORF">J2S39_000423</name>
</gene>
<name>A0ABU1ZUY7_9CORY</name>
<keyword evidence="1" id="KW-0812">Transmembrane</keyword>
<dbReference type="EMBL" id="JAVDXZ010000001">
    <property type="protein sequence ID" value="MDR7328747.1"/>
    <property type="molecule type" value="Genomic_DNA"/>
</dbReference>
<keyword evidence="1" id="KW-0472">Membrane</keyword>
<feature type="transmembrane region" description="Helical" evidence="1">
    <location>
        <begin position="32"/>
        <end position="53"/>
    </location>
</feature>
<evidence type="ECO:0000313" key="2">
    <source>
        <dbReference type="EMBL" id="MDR7328747.1"/>
    </source>
</evidence>
<dbReference type="Proteomes" id="UP001180840">
    <property type="component" value="Unassembled WGS sequence"/>
</dbReference>
<reference evidence="2" key="1">
    <citation type="submission" date="2023-07" db="EMBL/GenBank/DDBJ databases">
        <title>Sequencing the genomes of 1000 actinobacteria strains.</title>
        <authorList>
            <person name="Klenk H.-P."/>
        </authorList>
    </citation>
    <scope>NUCLEOTIDE SEQUENCE</scope>
    <source>
        <strain evidence="2">DSM 107476</strain>
    </source>
</reference>
<evidence type="ECO:0000313" key="3">
    <source>
        <dbReference type="Proteomes" id="UP001180840"/>
    </source>
</evidence>
<dbReference type="RefSeq" id="WP_290197743.1">
    <property type="nucleotide sequence ID" value="NZ_CP047654.1"/>
</dbReference>
<proteinExistence type="predicted"/>
<evidence type="ECO:0000256" key="1">
    <source>
        <dbReference type="SAM" id="Phobius"/>
    </source>
</evidence>
<accession>A0ABU1ZUY7</accession>
<sequence length="73" mass="7798">MSGSRRVLVALAAIAVLLGIFAAANNFIEDQVGWNTTFTVLQTILVAALMVIVARDGTEEPDAVKVRGEEVRV</sequence>
<protein>
    <submittedName>
        <fullName evidence="2">Uncharacterized protein</fullName>
    </submittedName>
</protein>
<keyword evidence="3" id="KW-1185">Reference proteome</keyword>
<organism evidence="2 3">
    <name type="scientific">Corynebacterium guangdongense</name>
    <dbReference type="NCBI Taxonomy" id="1783348"/>
    <lineage>
        <taxon>Bacteria</taxon>
        <taxon>Bacillati</taxon>
        <taxon>Actinomycetota</taxon>
        <taxon>Actinomycetes</taxon>
        <taxon>Mycobacteriales</taxon>
        <taxon>Corynebacteriaceae</taxon>
        <taxon>Corynebacterium</taxon>
    </lineage>
</organism>
<comment type="caution">
    <text evidence="2">The sequence shown here is derived from an EMBL/GenBank/DDBJ whole genome shotgun (WGS) entry which is preliminary data.</text>
</comment>